<evidence type="ECO:0000259" key="4">
    <source>
        <dbReference type="Pfam" id="PF09094"/>
    </source>
</evidence>
<dbReference type="RefSeq" id="WP_265134632.1">
    <property type="nucleotide sequence ID" value="NZ_FXTX01000012.1"/>
</dbReference>
<dbReference type="Pfam" id="PF09094">
    <property type="entry name" value="AmyA-A_glucT_m"/>
    <property type="match status" value="1"/>
</dbReference>
<dbReference type="EMBL" id="FXTX01000012">
    <property type="protein sequence ID" value="SMP14262.1"/>
    <property type="molecule type" value="Genomic_DNA"/>
</dbReference>
<feature type="domain" description="Glycoside hydrolase family 57 N-terminal" evidence="3">
    <location>
        <begin position="22"/>
        <end position="263"/>
    </location>
</feature>
<dbReference type="InterPro" id="IPR011013">
    <property type="entry name" value="Gal_mutarotase_sf_dom"/>
</dbReference>
<dbReference type="InterPro" id="IPR028995">
    <property type="entry name" value="Glyco_hydro_57/38_cen_sf"/>
</dbReference>
<comment type="similarity">
    <text evidence="1">Belongs to the glycosyl hydrolase 57 family.</text>
</comment>
<dbReference type="Pfam" id="PF03065">
    <property type="entry name" value="Glyco_hydro_57"/>
    <property type="match status" value="1"/>
</dbReference>
<dbReference type="SUPFAM" id="SSF88688">
    <property type="entry name" value="Families 57/38 glycoside transferase middle domain"/>
    <property type="match status" value="1"/>
</dbReference>
<evidence type="ECO:0000259" key="5">
    <source>
        <dbReference type="Pfam" id="PF09095"/>
    </source>
</evidence>
<dbReference type="PANTHER" id="PTHR36306:SF1">
    <property type="entry name" value="ALPHA-AMYLASE-RELATED"/>
    <property type="match status" value="1"/>
</dbReference>
<dbReference type="InterPro" id="IPR015178">
    <property type="entry name" value="A-amylase/a-glucTrfase_central"/>
</dbReference>
<feature type="domain" description="Alpha-amylase/4-alpha-glucanotransferase central" evidence="4">
    <location>
        <begin position="303"/>
        <end position="369"/>
    </location>
</feature>
<dbReference type="GO" id="GO:0003824">
    <property type="term" value="F:catalytic activity"/>
    <property type="evidence" value="ECO:0007669"/>
    <property type="project" value="InterPro"/>
</dbReference>
<evidence type="ECO:0000259" key="3">
    <source>
        <dbReference type="Pfam" id="PF03065"/>
    </source>
</evidence>
<dbReference type="InterPro" id="IPR015179">
    <property type="entry name" value="A-amylase/a-glucTrfase_C"/>
</dbReference>
<comment type="caution">
    <text evidence="6">The sequence shown here is derived from an EMBL/GenBank/DDBJ whole genome shotgun (WGS) entry which is preliminary data.</text>
</comment>
<gene>
    <name evidence="6" type="ORF">SAMN06264868_11234</name>
</gene>
<accession>A0AA45WMG1</accession>
<evidence type="ECO:0000256" key="2">
    <source>
        <dbReference type="ARBA" id="ARBA00023277"/>
    </source>
</evidence>
<dbReference type="SUPFAM" id="SSF88713">
    <property type="entry name" value="Glycoside hydrolase/deacetylase"/>
    <property type="match status" value="1"/>
</dbReference>
<proteinExistence type="inferred from homology"/>
<dbReference type="InterPro" id="IPR004300">
    <property type="entry name" value="Glyco_hydro_57_N"/>
</dbReference>
<dbReference type="InterPro" id="IPR014718">
    <property type="entry name" value="GH-type_carb-bd"/>
</dbReference>
<dbReference type="Gene3D" id="3.20.110.20">
    <property type="match status" value="1"/>
</dbReference>
<dbReference type="Gene3D" id="2.70.98.10">
    <property type="match status" value="1"/>
</dbReference>
<protein>
    <submittedName>
        <fullName evidence="6">Alpha-amylase</fullName>
    </submittedName>
</protein>
<dbReference type="Proteomes" id="UP001157947">
    <property type="component" value="Unassembled WGS sequence"/>
</dbReference>
<dbReference type="InterPro" id="IPR052046">
    <property type="entry name" value="GH57_Enzymes"/>
</dbReference>
<dbReference type="GO" id="GO:0030246">
    <property type="term" value="F:carbohydrate binding"/>
    <property type="evidence" value="ECO:0007669"/>
    <property type="project" value="InterPro"/>
</dbReference>
<evidence type="ECO:0000313" key="6">
    <source>
        <dbReference type="EMBL" id="SMP14262.1"/>
    </source>
</evidence>
<sequence>MELLFGIHCHQPVDNFHNVVDEAINKAYKPFFKVISGYKDFKFSVHYSGWLLEYIKYKDEELFEMMKKSADNGQIEFFTSGYYEPVLASIPSDYRKKQIEKLNRFIKENFGQTPTGVWLTERVWSDNIVPDLVEMGIEYVVVDDYHFLSSGFKKENLYGFYNTEVDGYKIKLFPIDKTLRYIIPFKPIDDVINYLSSIKENKAGIIFDDGEKFGIWPNTYWWVYENRWLEDFINAVLSSKNIKTSLFKEYSDNHKPEGIAYLPITSYQEMGEWSCFADDYIEILSLKEIIGEERFEKYVKGNIWKNFFVKYPESNRLHKRMLEVAKYSKNEEAIMKAQCNDVYWHGIFGGLYLPNLRDNAYRYIIQADKENTETKIEDINFDGYEEIKINNEKIITIFDTKGGQLTELSLKDVEFNFQNTLTRRKEGYHQLFFIKKEEKETKGISTIHEIDLSQDIEKLKDLLIYDWYDKNSFIDHIVDNSINLNSFYRCSFKEYSDFTKETFEIKDFSNNKFALYRKGNIYIGDSILPAYIEKNIVVEDSSIKADINFDIKADLLYLVEFNFHFANLQDITIQGREDIFFEDFSKEFKIYDSYTKKEIIFSFDKDMKIFVYPINTITQSEKGIDTINQGLSIGFICNIQNLSLNLKII</sequence>
<evidence type="ECO:0000313" key="7">
    <source>
        <dbReference type="Proteomes" id="UP001157947"/>
    </source>
</evidence>
<reference evidence="6" key="1">
    <citation type="submission" date="2017-05" db="EMBL/GenBank/DDBJ databases">
        <authorList>
            <person name="Varghese N."/>
            <person name="Submissions S."/>
        </authorList>
    </citation>
    <scope>NUCLEOTIDE SEQUENCE</scope>
    <source>
        <strain evidence="6">DSM 18763</strain>
    </source>
</reference>
<keyword evidence="7" id="KW-1185">Reference proteome</keyword>
<dbReference type="AlphaFoldDB" id="A0AA45WMG1"/>
<dbReference type="GO" id="GO:0005975">
    <property type="term" value="P:carbohydrate metabolic process"/>
    <property type="evidence" value="ECO:0007669"/>
    <property type="project" value="InterPro"/>
</dbReference>
<dbReference type="CDD" id="cd10793">
    <property type="entry name" value="GH57N_TLGT_like"/>
    <property type="match status" value="1"/>
</dbReference>
<dbReference type="PANTHER" id="PTHR36306">
    <property type="entry name" value="ALPHA-AMYLASE-RELATED-RELATED"/>
    <property type="match status" value="1"/>
</dbReference>
<dbReference type="Pfam" id="PF09095">
    <property type="entry name" value="AmyA-gluTrfs_C"/>
    <property type="match status" value="1"/>
</dbReference>
<evidence type="ECO:0000256" key="1">
    <source>
        <dbReference type="ARBA" id="ARBA00006821"/>
    </source>
</evidence>
<dbReference type="SUPFAM" id="SSF74650">
    <property type="entry name" value="Galactose mutarotase-like"/>
    <property type="match status" value="1"/>
</dbReference>
<organism evidence="6 7">
    <name type="scientific">Venenivibrio stagnispumantis</name>
    <dbReference type="NCBI Taxonomy" id="407998"/>
    <lineage>
        <taxon>Bacteria</taxon>
        <taxon>Pseudomonadati</taxon>
        <taxon>Aquificota</taxon>
        <taxon>Aquificia</taxon>
        <taxon>Aquificales</taxon>
        <taxon>Hydrogenothermaceae</taxon>
        <taxon>Venenivibrio</taxon>
    </lineage>
</organism>
<dbReference type="InterPro" id="IPR011330">
    <property type="entry name" value="Glyco_hydro/deAcase_b/a-brl"/>
</dbReference>
<feature type="domain" description="Alpha-amylase/4-alpha-glucanotransferase C-terminal" evidence="5">
    <location>
        <begin position="378"/>
        <end position="635"/>
    </location>
</feature>
<keyword evidence="2" id="KW-0119">Carbohydrate metabolism</keyword>
<name>A0AA45WMG1_9AQUI</name>